<feature type="region of interest" description="Disordered" evidence="1">
    <location>
        <begin position="657"/>
        <end position="717"/>
    </location>
</feature>
<feature type="compositionally biased region" description="Acidic residues" evidence="1">
    <location>
        <begin position="690"/>
        <end position="712"/>
    </location>
</feature>
<dbReference type="Gene3D" id="3.40.1190.20">
    <property type="match status" value="3"/>
</dbReference>
<dbReference type="Proteomes" id="UP000322899">
    <property type="component" value="Unassembled WGS sequence"/>
</dbReference>
<dbReference type="InterPro" id="IPR029056">
    <property type="entry name" value="Ribokinase-like"/>
</dbReference>
<proteinExistence type="predicted"/>
<dbReference type="EMBL" id="VLTO01000015">
    <property type="protein sequence ID" value="KAA0175236.1"/>
    <property type="molecule type" value="Genomic_DNA"/>
</dbReference>
<evidence type="ECO:0008006" key="4">
    <source>
        <dbReference type="Google" id="ProtNLM"/>
    </source>
</evidence>
<accession>A0A5A8EBM9</accession>
<feature type="compositionally biased region" description="Gly residues" evidence="1">
    <location>
        <begin position="676"/>
        <end position="689"/>
    </location>
</feature>
<reference evidence="2 3" key="1">
    <citation type="submission" date="2019-07" db="EMBL/GenBank/DDBJ databases">
        <title>Genomes of Cafeteria roenbergensis.</title>
        <authorList>
            <person name="Fischer M.G."/>
            <person name="Hackl T."/>
            <person name="Roman M."/>
        </authorList>
    </citation>
    <scope>NUCLEOTIDE SEQUENCE [LARGE SCALE GENOMIC DNA]</scope>
    <source>
        <strain evidence="2 3">E4-10P</strain>
    </source>
</reference>
<dbReference type="SUPFAM" id="SSF53613">
    <property type="entry name" value="Ribokinase-like"/>
    <property type="match status" value="1"/>
</dbReference>
<dbReference type="InterPro" id="IPR027417">
    <property type="entry name" value="P-loop_NTPase"/>
</dbReference>
<organism evidence="2 3">
    <name type="scientific">Cafeteria roenbergensis</name>
    <name type="common">Marine flagellate</name>
    <dbReference type="NCBI Taxonomy" id="33653"/>
    <lineage>
        <taxon>Eukaryota</taxon>
        <taxon>Sar</taxon>
        <taxon>Stramenopiles</taxon>
        <taxon>Bigyra</taxon>
        <taxon>Opalozoa</taxon>
        <taxon>Bicosoecida</taxon>
        <taxon>Cafeteriaceae</taxon>
        <taxon>Cafeteria</taxon>
    </lineage>
</organism>
<name>A0A5A8EBM9_CAFRO</name>
<sequence length="1039" mass="105580">MDGNRSELDGLLTEMLVTGAGGGLGNDDLSVLRRHGRMYRLLGLVPTALGSAEEVTGAWKTLVELFLALRLRLVQSAEEVRLSVTLELDLSGVRTATTLSLADLWATLMPLSLWVLRQLDATATAAPLRAGAPPLEGCLVLGIAGAGGSGKTWTASVLKRLLNELCVLPGFLTGASLGGPEGAATGPVCEAASMDGYHFPNSRLSATPAPHGDAEGTGDAATMAAFKGSLDTIDAAALAADLLAVKAMEPGGLPVQLPLYDRSTHDPRPCAVEVAPSHRILILEGLYLLQGARADPPEAPGPALPAPGTAASPLDAATPCPLFDSGVRNGLWYRVWAAMDACLFLDVAQGVCRDRLEARKVAAGKDPAAVKQHYDRVDAPVFESVAAQWRRADAVLRLDGTRLSAFGVRGSTRGVPFALAPAGRRIAPRLAKPSAGASPHAAERHKPDSGASARSLAAPTAEERSPPPVALRALTVPAKDAPGAVAPAGVPTHLVFVGLSPALQRSIVLPGSAGRAQAGAAGAQPWAKGGVQRASRCVVGVGGKGQNAAAACAALPVPVLATVVQPVAGHEGRALVDAQRAASGDRVRLMSWKMHDPAARTRVCCTLVDGSGACAEAEAVTEVVEPSAPFSEQDAVGLASLIRQALGRLGPVACREGEVGQGGEGEEEVAQSAAGPHGGRGSARGGDGVGADDDDDDDDDAAAAAEEEEEEAVPPVSGLALMGSVPAGFDGAFALAVELAQRLRNPGGRTLGGLTDGSPPVLLDGFRGEAVLRALRAGGIHVLKVNAEELRELAAAALTDAAAAAGAAEGAASAIDLPSRGAHRFEALERAAVAVHRAFGLRLVAVTDGPRSAHLFDFRPSVAVTISLQAAGTQPAFEARVGASPRRLADLGTPSASPRSRAPAAAAAGMAARYHLAVAGASRAAASAPEDAALFGARGGLLFAAHSFRLPPLPRQPGPGGLVSPIGAGDTCSGVFLACLARGIVPADAFAHGLAAATASCQHLENARFSTSDVAERWMPAVAVDTWREVAVDEPTLAA</sequence>
<evidence type="ECO:0000313" key="2">
    <source>
        <dbReference type="EMBL" id="KAA0175236.1"/>
    </source>
</evidence>
<dbReference type="PANTHER" id="PTHR46566:SF2">
    <property type="entry name" value="ATP-DEPENDENT 6-PHOSPHOFRUCTOKINASE ISOZYME 2"/>
    <property type="match status" value="1"/>
</dbReference>
<comment type="caution">
    <text evidence="2">The sequence shown here is derived from an EMBL/GenBank/DDBJ whole genome shotgun (WGS) entry which is preliminary data.</text>
</comment>
<protein>
    <recommendedName>
        <fullName evidence="4">Carbohydrate kinase PfkB domain-containing protein</fullName>
    </recommendedName>
</protein>
<dbReference type="SUPFAM" id="SSF52540">
    <property type="entry name" value="P-loop containing nucleoside triphosphate hydrolases"/>
    <property type="match status" value="1"/>
</dbReference>
<dbReference type="PANTHER" id="PTHR46566">
    <property type="entry name" value="1-PHOSPHOFRUCTOKINASE-RELATED"/>
    <property type="match status" value="1"/>
</dbReference>
<evidence type="ECO:0000256" key="1">
    <source>
        <dbReference type="SAM" id="MobiDB-lite"/>
    </source>
</evidence>
<evidence type="ECO:0000313" key="3">
    <source>
        <dbReference type="Proteomes" id="UP000322899"/>
    </source>
</evidence>
<dbReference type="Gene3D" id="3.40.50.300">
    <property type="entry name" value="P-loop containing nucleotide triphosphate hydrolases"/>
    <property type="match status" value="1"/>
</dbReference>
<gene>
    <name evidence="2" type="ORF">FNF27_03244</name>
</gene>
<dbReference type="AlphaFoldDB" id="A0A5A8EBM9"/>
<dbReference type="OrthoDB" id="6362633at2759"/>
<feature type="region of interest" description="Disordered" evidence="1">
    <location>
        <begin position="431"/>
        <end position="468"/>
    </location>
</feature>